<dbReference type="PANTHER" id="PTHR42861">
    <property type="entry name" value="CALCIUM-TRANSPORTING ATPASE"/>
    <property type="match status" value="1"/>
</dbReference>
<keyword evidence="1" id="KW-0812">Transmembrane</keyword>
<reference evidence="2" key="1">
    <citation type="submission" date="2020-11" db="EMBL/GenBank/DDBJ databases">
        <authorList>
            <person name="Tran Van P."/>
        </authorList>
    </citation>
    <scope>NUCLEOTIDE SEQUENCE</scope>
</reference>
<name>A0A7R9H7T0_TIMCR</name>
<dbReference type="Gene3D" id="1.20.1110.10">
    <property type="entry name" value="Calcium-transporting ATPase, transmembrane domain"/>
    <property type="match status" value="1"/>
</dbReference>
<dbReference type="EMBL" id="OC321017">
    <property type="protein sequence ID" value="CAD7409275.1"/>
    <property type="molecule type" value="Genomic_DNA"/>
</dbReference>
<sequence length="113" mass="13253">MNWQGHWMRKECLQLAIIEGMINRKWKEAIPDAGFIQGWRKIERLERVYRFKNPLIMLLLASAFVSVCMKQFDDAVSITVAIIIVVTVAFIQEYRSEKSLEELTKLVPPSCHW</sequence>
<feature type="transmembrane region" description="Helical" evidence="1">
    <location>
        <begin position="51"/>
        <end position="69"/>
    </location>
</feature>
<dbReference type="GO" id="GO:0005388">
    <property type="term" value="F:P-type calcium transporter activity"/>
    <property type="evidence" value="ECO:0007669"/>
    <property type="project" value="UniProtKB-EC"/>
</dbReference>
<evidence type="ECO:0000256" key="1">
    <source>
        <dbReference type="SAM" id="Phobius"/>
    </source>
</evidence>
<keyword evidence="1" id="KW-0472">Membrane</keyword>
<dbReference type="AlphaFoldDB" id="A0A7R9H7T0"/>
<accession>A0A7R9H7T0</accession>
<evidence type="ECO:0000313" key="2">
    <source>
        <dbReference type="EMBL" id="CAD7409275.1"/>
    </source>
</evidence>
<dbReference type="SUPFAM" id="SSF81665">
    <property type="entry name" value="Calcium ATPase, transmembrane domain M"/>
    <property type="match status" value="1"/>
</dbReference>
<feature type="transmembrane region" description="Helical" evidence="1">
    <location>
        <begin position="75"/>
        <end position="91"/>
    </location>
</feature>
<dbReference type="InterPro" id="IPR023298">
    <property type="entry name" value="ATPase_P-typ_TM_dom_sf"/>
</dbReference>
<protein>
    <submittedName>
        <fullName evidence="2">Uncharacterized protein</fullName>
    </submittedName>
</protein>
<gene>
    <name evidence="2" type="ORF">TCEB3V08_LOCUS9944</name>
</gene>
<keyword evidence="1" id="KW-1133">Transmembrane helix</keyword>
<organism evidence="2">
    <name type="scientific">Timema cristinae</name>
    <name type="common">Walking stick</name>
    <dbReference type="NCBI Taxonomy" id="61476"/>
    <lineage>
        <taxon>Eukaryota</taxon>
        <taxon>Metazoa</taxon>
        <taxon>Ecdysozoa</taxon>
        <taxon>Arthropoda</taxon>
        <taxon>Hexapoda</taxon>
        <taxon>Insecta</taxon>
        <taxon>Pterygota</taxon>
        <taxon>Neoptera</taxon>
        <taxon>Polyneoptera</taxon>
        <taxon>Phasmatodea</taxon>
        <taxon>Timematodea</taxon>
        <taxon>Timematoidea</taxon>
        <taxon>Timematidae</taxon>
        <taxon>Timema</taxon>
    </lineage>
</organism>
<proteinExistence type="predicted"/>